<accession>A0A543J587</accession>
<comment type="caution">
    <text evidence="2">The sequence shown here is derived from an EMBL/GenBank/DDBJ whole genome shotgun (WGS) entry which is preliminary data.</text>
</comment>
<organism evidence="2 3">
    <name type="scientific">Saccharothrix saharensis</name>
    <dbReference type="NCBI Taxonomy" id="571190"/>
    <lineage>
        <taxon>Bacteria</taxon>
        <taxon>Bacillati</taxon>
        <taxon>Actinomycetota</taxon>
        <taxon>Actinomycetes</taxon>
        <taxon>Pseudonocardiales</taxon>
        <taxon>Pseudonocardiaceae</taxon>
        <taxon>Saccharothrix</taxon>
    </lineage>
</organism>
<dbReference type="AlphaFoldDB" id="A0A543J587"/>
<sequence>MPKGFYTDDRGRVRVRLVAGGGRRSRSALLAGLIALSAVGYGGAVGLSTGGAAGGGGPGPSVEDRRDAGGELARRGDADGAWRRMGLRGLKRTEKQRTECVDAAFGGVREFLRRHACTSMDRVLFTVGDDAGNSAVIAVAWVGFDSRGDAQAFQDLVDAPGTGDVKALGTAHLGLPDVAFTGANYGSDRDRTTVAVAEAEVATGYVTPEVLDALAEVAAQLPR</sequence>
<reference evidence="2 3" key="1">
    <citation type="submission" date="2019-06" db="EMBL/GenBank/DDBJ databases">
        <title>Sequencing the genomes of 1000 actinobacteria strains.</title>
        <authorList>
            <person name="Klenk H.-P."/>
        </authorList>
    </citation>
    <scope>NUCLEOTIDE SEQUENCE [LARGE SCALE GENOMIC DNA]</scope>
    <source>
        <strain evidence="2 3">DSM 45456</strain>
    </source>
</reference>
<dbReference type="EMBL" id="VFPP01000001">
    <property type="protein sequence ID" value="TQM77979.1"/>
    <property type="molecule type" value="Genomic_DNA"/>
</dbReference>
<protein>
    <submittedName>
        <fullName evidence="2">Uncharacterized protein</fullName>
    </submittedName>
</protein>
<feature type="compositionally biased region" description="Basic and acidic residues" evidence="1">
    <location>
        <begin position="62"/>
        <end position="75"/>
    </location>
</feature>
<proteinExistence type="predicted"/>
<name>A0A543J587_9PSEU</name>
<feature type="region of interest" description="Disordered" evidence="1">
    <location>
        <begin position="51"/>
        <end position="75"/>
    </location>
</feature>
<evidence type="ECO:0000313" key="3">
    <source>
        <dbReference type="Proteomes" id="UP000316628"/>
    </source>
</evidence>
<dbReference type="Proteomes" id="UP000316628">
    <property type="component" value="Unassembled WGS sequence"/>
</dbReference>
<dbReference type="RefSeq" id="WP_141974788.1">
    <property type="nucleotide sequence ID" value="NZ_VFPP01000001.1"/>
</dbReference>
<dbReference type="OrthoDB" id="3470137at2"/>
<keyword evidence="3" id="KW-1185">Reference proteome</keyword>
<evidence type="ECO:0000256" key="1">
    <source>
        <dbReference type="SAM" id="MobiDB-lite"/>
    </source>
</evidence>
<evidence type="ECO:0000313" key="2">
    <source>
        <dbReference type="EMBL" id="TQM77979.1"/>
    </source>
</evidence>
<gene>
    <name evidence="2" type="ORF">FHX81_0228</name>
</gene>